<proteinExistence type="predicted"/>
<dbReference type="Gene3D" id="3.30.420.240">
    <property type="match status" value="1"/>
</dbReference>
<sequence>MKKPNTDFLYQINEYGIKHHIPNADIPDDVVEYYKERYNIRTDVHKTCISCQIRQYEKYPDQKNFIIPCKFIPNGLPQGSKTMLNEIVKSTNVPIEQAKKILLSTIDPVAWAELMFGFDDADTRWTVRSYQKEQLRCSSKRISIREGRRSGKTFGISLKLLYYAFNLKVSKGRDLKGNEVEMGPTIMIVTPYQAQLINIFEEMEKLVKRNVELKQEITSGTGDNLYIKSPSFKMEMRNGASINGFVSGIGMRQDGSGGGTMRGFSADIIYLDEMDMIPKDVLDKVVNPILATTPDTMLIATSTPIGKKSKFYEWCLERPDFKEDYHPSSVIPHWEQIKEEVLRESTQESFMAEYMAVFLDEIDGVFKTNWIQQARMDYSYLDTTDNGKLLNILGLNNSRNVIISIGIDWNKNAGTEFYVTGYFPENGLWVGLDAVNVPSTEFSAKRWISEIVKLNYKWQPNYIYADEGYGHTIIEDLRYESYRLRQKPNKTAIDEQTIMIPDRLVAFNFSSMITLKDPVTNEIIKKYAKNFLVENLIRLLEESLFKFPAEDERLRQQLLNYRVVRRNPSTQKPVYGMHNDHIGDHRLDACMLSLGALVLEESIYNGKQSDITIPKFIKMQEEQHSAYISPHDEALAALDKMKTFPGQVNVMKIMRGNGSLEEDQKIKEIYRNDGLPAYQPKMNQRSRNLNKEESISILESMKKWDGNSNSSLISNQPKRGFFGSKKRSW</sequence>
<feature type="compositionally biased region" description="Polar residues" evidence="1">
    <location>
        <begin position="706"/>
        <end position="717"/>
    </location>
</feature>
<gene>
    <name evidence="2" type="ORF">UFOVP724_19</name>
</gene>
<name>A0A6J5NLZ7_9CAUD</name>
<reference evidence="2" key="1">
    <citation type="submission" date="2020-04" db="EMBL/GenBank/DDBJ databases">
        <authorList>
            <person name="Chiriac C."/>
            <person name="Salcher M."/>
            <person name="Ghai R."/>
            <person name="Kavagutti S V."/>
        </authorList>
    </citation>
    <scope>NUCLEOTIDE SEQUENCE</scope>
</reference>
<protein>
    <submittedName>
        <fullName evidence="2">Terminase-like family</fullName>
    </submittedName>
</protein>
<evidence type="ECO:0000313" key="2">
    <source>
        <dbReference type="EMBL" id="CAB4159913.1"/>
    </source>
</evidence>
<evidence type="ECO:0000256" key="1">
    <source>
        <dbReference type="SAM" id="MobiDB-lite"/>
    </source>
</evidence>
<feature type="region of interest" description="Disordered" evidence="1">
    <location>
        <begin position="706"/>
        <end position="729"/>
    </location>
</feature>
<dbReference type="Gene3D" id="3.40.50.300">
    <property type="entry name" value="P-loop containing nucleotide triphosphate hydrolases"/>
    <property type="match status" value="1"/>
</dbReference>
<organism evidence="2">
    <name type="scientific">uncultured Caudovirales phage</name>
    <dbReference type="NCBI Taxonomy" id="2100421"/>
    <lineage>
        <taxon>Viruses</taxon>
        <taxon>Duplodnaviria</taxon>
        <taxon>Heunggongvirae</taxon>
        <taxon>Uroviricota</taxon>
        <taxon>Caudoviricetes</taxon>
        <taxon>Peduoviridae</taxon>
        <taxon>Maltschvirus</taxon>
        <taxon>Maltschvirus maltsch</taxon>
    </lineage>
</organism>
<accession>A0A6J5NLZ7</accession>
<dbReference type="InterPro" id="IPR027417">
    <property type="entry name" value="P-loop_NTPase"/>
</dbReference>
<dbReference type="EMBL" id="LR796696">
    <property type="protein sequence ID" value="CAB4159913.1"/>
    <property type="molecule type" value="Genomic_DNA"/>
</dbReference>
<dbReference type="Pfam" id="PF03237">
    <property type="entry name" value="Terminase_6N"/>
    <property type="match status" value="1"/>
</dbReference>